<sequence>MTQVSRLIAIANKEVGYHEGFSDGHWNNIQKYSPAVPGLEWSQGMAWCQTFQSWLFQTAGLKALAPVSASCWYSVDWFRDRGRFSWYPAVGAQVFFGANGASHVGLVVKYDADYVWTVEGNTNGNGSAEGDGVYAKKRARRDSYLYGYGLPAYAEGSVSADPDAAKYGYRRKATGSVADVGDPAPTYEPFPGTAWFKSEPRSAIVTAMGKRLEAMGYKGYAVGPGPQWTDADKAAYAWWQRKLGYSGADADGWPGKTSWDKLRVPNV</sequence>
<dbReference type="EMBL" id="MT701595">
    <property type="protein sequence ID" value="QPB09706.1"/>
    <property type="molecule type" value="Genomic_DNA"/>
</dbReference>
<evidence type="ECO:0000313" key="1">
    <source>
        <dbReference type="EMBL" id="QPB09706.1"/>
    </source>
</evidence>
<dbReference type="Proteomes" id="UP000663581">
    <property type="component" value="Segment"/>
</dbReference>
<reference evidence="1" key="1">
    <citation type="submission" date="2020-07" db="EMBL/GenBank/DDBJ databases">
        <title>Complete genome sequence of Streptomyces phage Shaeky.</title>
        <authorList>
            <person name="Shodrock S.L."/>
            <person name="Higbee T."/>
            <person name="Clark J.D."/>
            <person name="Hernandez I."/>
            <person name="Liu M."/>
            <person name="Burrowes B."/>
        </authorList>
    </citation>
    <scope>NUCLEOTIDE SEQUENCE</scope>
</reference>
<keyword evidence="2" id="KW-1185">Reference proteome</keyword>
<dbReference type="InterPro" id="IPR047763">
    <property type="entry name" value="PG_bind_dom_phiBT1-type"/>
</dbReference>
<name>A0A873WJN2_9CAUD</name>
<organism evidence="1 2">
    <name type="scientific">Streptomyces phage Shaeky</name>
    <dbReference type="NCBI Taxonomy" id="2767586"/>
    <lineage>
        <taxon>Viruses</taxon>
        <taxon>Duplodnaviria</taxon>
        <taxon>Heunggongvirae</taxon>
        <taxon>Uroviricota</taxon>
        <taxon>Caudoviricetes</taxon>
        <taxon>Colingsworthviridae</taxon>
        <taxon>Shaekyvirus</taxon>
        <taxon>Shaekyvirus shaeky</taxon>
    </lineage>
</organism>
<gene>
    <name evidence="1" type="ORF">CPT_Shaeky_019</name>
</gene>
<protein>
    <submittedName>
        <fullName evidence="1">Endolysin endopeptidase</fullName>
    </submittedName>
</protein>
<accession>A0A873WJN2</accession>
<proteinExistence type="predicted"/>
<evidence type="ECO:0000313" key="2">
    <source>
        <dbReference type="Proteomes" id="UP000663581"/>
    </source>
</evidence>
<dbReference type="NCBIfam" id="NF038080">
    <property type="entry name" value="PG_bind_siph"/>
    <property type="match status" value="1"/>
</dbReference>